<evidence type="ECO:0000256" key="3">
    <source>
        <dbReference type="ARBA" id="ARBA00023002"/>
    </source>
</evidence>
<dbReference type="Gene3D" id="3.40.50.920">
    <property type="match status" value="1"/>
</dbReference>
<dbReference type="SUPFAM" id="SSF52922">
    <property type="entry name" value="TK C-terminal domain-like"/>
    <property type="match status" value="1"/>
</dbReference>
<dbReference type="EMBL" id="JBHRUH010000031">
    <property type="protein sequence ID" value="MFC3293590.1"/>
    <property type="molecule type" value="Genomic_DNA"/>
</dbReference>
<feature type="domain" description="Transketolase-like pyrimidine-binding" evidence="5">
    <location>
        <begin position="400"/>
        <end position="575"/>
    </location>
</feature>
<dbReference type="InterPro" id="IPR033248">
    <property type="entry name" value="Transketolase_C"/>
</dbReference>
<dbReference type="InterPro" id="IPR009014">
    <property type="entry name" value="Transketo_C/PFOR_II"/>
</dbReference>
<dbReference type="PANTHER" id="PTHR43257">
    <property type="entry name" value="PYRUVATE DEHYDROGENASE E1 COMPONENT BETA SUBUNIT"/>
    <property type="match status" value="1"/>
</dbReference>
<dbReference type="Pfam" id="PF02780">
    <property type="entry name" value="Transketolase_C"/>
    <property type="match status" value="1"/>
</dbReference>
<evidence type="ECO:0000313" key="6">
    <source>
        <dbReference type="EMBL" id="MFC3293590.1"/>
    </source>
</evidence>
<dbReference type="InterPro" id="IPR001017">
    <property type="entry name" value="DH_E1"/>
</dbReference>
<reference evidence="7" key="1">
    <citation type="journal article" date="2019" name="Int. J. Syst. Evol. Microbiol.">
        <title>The Global Catalogue of Microorganisms (GCM) 10K type strain sequencing project: providing services to taxonomists for standard genome sequencing and annotation.</title>
        <authorList>
            <consortium name="The Broad Institute Genomics Platform"/>
            <consortium name="The Broad Institute Genome Sequencing Center for Infectious Disease"/>
            <person name="Wu L."/>
            <person name="Ma J."/>
        </authorList>
    </citation>
    <scope>NUCLEOTIDE SEQUENCE [LARGE SCALE GENOMIC DNA]</scope>
    <source>
        <strain evidence="7">KCTC 12847</strain>
    </source>
</reference>
<dbReference type="Pfam" id="PF00676">
    <property type="entry name" value="E1_dh"/>
    <property type="match status" value="1"/>
</dbReference>
<dbReference type="InterPro" id="IPR029061">
    <property type="entry name" value="THDP-binding"/>
</dbReference>
<dbReference type="CDD" id="cd02000">
    <property type="entry name" value="TPP_E1_PDC_ADC_BCADC"/>
    <property type="match status" value="1"/>
</dbReference>
<dbReference type="SMART" id="SM00861">
    <property type="entry name" value="Transket_pyr"/>
    <property type="match status" value="1"/>
</dbReference>
<comment type="cofactor">
    <cofactor evidence="1">
        <name>thiamine diphosphate</name>
        <dbReference type="ChEBI" id="CHEBI:58937"/>
    </cofactor>
</comment>
<comment type="function">
    <text evidence="2">E1 component of the 2-oxoglutarate dehydrogenase (OGDH) complex which catalyzes the decarboxylation of 2-oxoglutarate, the first step in the conversion of 2-oxoglutarate to succinyl-CoA and CO(2).</text>
</comment>
<keyword evidence="7" id="KW-1185">Reference proteome</keyword>
<accession>A0ABV7M519</accession>
<dbReference type="Proteomes" id="UP001595640">
    <property type="component" value="Unassembled WGS sequence"/>
</dbReference>
<comment type="caution">
    <text evidence="6">The sequence shown here is derived from an EMBL/GenBank/DDBJ whole genome shotgun (WGS) entry which is preliminary data.</text>
</comment>
<dbReference type="RefSeq" id="WP_019017857.1">
    <property type="nucleotide sequence ID" value="NZ_BMXD01000001.1"/>
</dbReference>
<dbReference type="SUPFAM" id="SSF52518">
    <property type="entry name" value="Thiamin diphosphate-binding fold (THDP-binding)"/>
    <property type="match status" value="2"/>
</dbReference>
<evidence type="ECO:0000256" key="1">
    <source>
        <dbReference type="ARBA" id="ARBA00001964"/>
    </source>
</evidence>
<evidence type="ECO:0000256" key="4">
    <source>
        <dbReference type="ARBA" id="ARBA00023052"/>
    </source>
</evidence>
<dbReference type="InterPro" id="IPR005475">
    <property type="entry name" value="Transketolase-like_Pyr-bd"/>
</dbReference>
<sequence length="734" mass="80653">MKHNKIVSTASMLELRMEEEDWNNVDALMVRRVLFLLLAARRFEETVSDLDRRGLVHGPAHSSIGQEGGSAGCIAMLPRNALITGTHRAHHQAISKALHALADTEFDPSVESGLPEEMQLATTTLLADILGLREGWSGGRGGSMHLRNDDYGIMGTNAIVAGGLPIACGLAWAEKARNTGKVVASFFGDGAVHQGTAYEALNLAALYNLPILFFIENNRYSVSTTIEQSTREHELLTRAMAQGIPSVKIDGMNPIAVSLATQWAYSEIRENRGPVLIQADVYRYFHQSVAYPGSAFGYRTKEEEEEWRRRDPVDFLVKEVTERGMLDERSVERIDNNVRNIVAGAVEFCVEGKGSRAYIRKELWPDTATVDEGITGNLEEFSEVCFSEPEDFPTSELEEKSLIEVIPQVMARRMAEDETIFILGEDVANMSGGTVGATKGLADTYPHRVVNTPISENGFCGLAAGAAIAGMRPVIELMYSDFVLNAADQLFNQTAKMRHIFGGNKPVPVVLRCRVPGAEGYGSQHSMDPSGLFALYPGWRIVAPSNAFDYVGLMNTALRCEDPVLVVEHQALHKHITSVPKKYDYYIPIGKARRVREGHQVTLLATLSMIDLCCDVARQMGIAADIIDLRTLSLRDIDYETIGASLRKTNNIAIVEQTTRGTSIGAHIADEIQRRFFDDLDQPVKRIVGRWASPTVSKVLEQAALAGSEDLKAGLSEMLRDSAQQPAYKEGAAV</sequence>
<gene>
    <name evidence="6" type="ORF">ACFOEI_16155</name>
</gene>
<dbReference type="PANTHER" id="PTHR43257:SF2">
    <property type="entry name" value="PYRUVATE DEHYDROGENASE E1 COMPONENT SUBUNIT BETA"/>
    <property type="match status" value="1"/>
</dbReference>
<evidence type="ECO:0000313" key="7">
    <source>
        <dbReference type="Proteomes" id="UP001595640"/>
    </source>
</evidence>
<protein>
    <submittedName>
        <fullName evidence="6">Thiamine pyrophosphate-dependent enzyme</fullName>
    </submittedName>
</protein>
<dbReference type="Gene3D" id="3.40.50.970">
    <property type="match status" value="2"/>
</dbReference>
<keyword evidence="3" id="KW-0560">Oxidoreductase</keyword>
<name>A0ABV7M519_9GAMM</name>
<dbReference type="Pfam" id="PF02779">
    <property type="entry name" value="Transket_pyr"/>
    <property type="match status" value="1"/>
</dbReference>
<evidence type="ECO:0000256" key="2">
    <source>
        <dbReference type="ARBA" id="ARBA00003906"/>
    </source>
</evidence>
<evidence type="ECO:0000259" key="5">
    <source>
        <dbReference type="SMART" id="SM00861"/>
    </source>
</evidence>
<organism evidence="6 7">
    <name type="scientific">Modicisalibacter luteus</name>
    <dbReference type="NCBI Taxonomy" id="453962"/>
    <lineage>
        <taxon>Bacteria</taxon>
        <taxon>Pseudomonadati</taxon>
        <taxon>Pseudomonadota</taxon>
        <taxon>Gammaproteobacteria</taxon>
        <taxon>Oceanospirillales</taxon>
        <taxon>Halomonadaceae</taxon>
        <taxon>Modicisalibacter</taxon>
    </lineage>
</organism>
<proteinExistence type="predicted"/>
<keyword evidence="4" id="KW-0786">Thiamine pyrophosphate</keyword>